<reference evidence="1" key="1">
    <citation type="journal article" date="2014" name="Nat. Commun.">
        <title>The tobacco genome sequence and its comparison with those of tomato and potato.</title>
        <authorList>
            <person name="Sierro N."/>
            <person name="Battey J.N."/>
            <person name="Ouadi S."/>
            <person name="Bakaher N."/>
            <person name="Bovet L."/>
            <person name="Willig A."/>
            <person name="Goepfert S."/>
            <person name="Peitsch M.C."/>
            <person name="Ivanov N.V."/>
        </authorList>
    </citation>
    <scope>NUCLEOTIDE SEQUENCE [LARGE SCALE GENOMIC DNA]</scope>
</reference>
<proteinExistence type="predicted"/>
<evidence type="ECO:0000313" key="1">
    <source>
        <dbReference type="Proteomes" id="UP000790787"/>
    </source>
</evidence>
<dbReference type="RefSeq" id="XP_075075758.1">
    <property type="nucleotide sequence ID" value="XM_075219657.1"/>
</dbReference>
<evidence type="ECO:0000313" key="2">
    <source>
        <dbReference type="RefSeq" id="XP_075075758.1"/>
    </source>
</evidence>
<name>A0AC58RST2_TOBAC</name>
<dbReference type="Proteomes" id="UP000790787">
    <property type="component" value="Chromosome 1"/>
</dbReference>
<gene>
    <name evidence="2" type="primary">LOC142162812</name>
</gene>
<protein>
    <submittedName>
        <fullName evidence="2">Uncharacterized protein LOC142162812</fullName>
    </submittedName>
</protein>
<organism evidence="1 2">
    <name type="scientific">Nicotiana tabacum</name>
    <name type="common">Common tobacco</name>
    <dbReference type="NCBI Taxonomy" id="4097"/>
    <lineage>
        <taxon>Eukaryota</taxon>
        <taxon>Viridiplantae</taxon>
        <taxon>Streptophyta</taxon>
        <taxon>Embryophyta</taxon>
        <taxon>Tracheophyta</taxon>
        <taxon>Spermatophyta</taxon>
        <taxon>Magnoliopsida</taxon>
        <taxon>eudicotyledons</taxon>
        <taxon>Gunneridae</taxon>
        <taxon>Pentapetalae</taxon>
        <taxon>asterids</taxon>
        <taxon>lamiids</taxon>
        <taxon>Solanales</taxon>
        <taxon>Solanaceae</taxon>
        <taxon>Nicotianoideae</taxon>
        <taxon>Nicotianeae</taxon>
        <taxon>Nicotiana</taxon>
    </lineage>
</organism>
<keyword evidence="1" id="KW-1185">Reference proteome</keyword>
<sequence>MGPNTILIGNQSSGEGGDKTERPLKMAARKGNTQQRLQLEHKENGGRTWANMVEENKLATKGMELRFVPPTIINGEKFAELTHEDVKTENEKWKFALIGYMVGDTPTIAAMERYVAVQGNFETKPKIYYHNAGYFVINFSCEEDKSQLLCVGPHMMNNRPIILKPRTSDFNFDEEELKTILILVKLPNLPLSCWSPIALSKIGSGLGLPLYADDCTTNSTRISYATILVEIDVTRELSNIVKVKDPQGRMFEQALWYDWKPIYCPKCLQIGHKCQTEK</sequence>
<reference evidence="2" key="2">
    <citation type="submission" date="2025-08" db="UniProtKB">
        <authorList>
            <consortium name="RefSeq"/>
        </authorList>
    </citation>
    <scope>IDENTIFICATION</scope>
    <source>
        <tissue evidence="2">Leaf</tissue>
    </source>
</reference>
<accession>A0AC58RST2</accession>